<feature type="transmembrane region" description="Helical" evidence="1">
    <location>
        <begin position="169"/>
        <end position="188"/>
    </location>
</feature>
<organism evidence="3 4">
    <name type="scientific">Dichomitus squalens</name>
    <dbReference type="NCBI Taxonomy" id="114155"/>
    <lineage>
        <taxon>Eukaryota</taxon>
        <taxon>Fungi</taxon>
        <taxon>Dikarya</taxon>
        <taxon>Basidiomycota</taxon>
        <taxon>Agaricomycotina</taxon>
        <taxon>Agaricomycetes</taxon>
        <taxon>Polyporales</taxon>
        <taxon>Polyporaceae</taxon>
        <taxon>Dichomitus</taxon>
    </lineage>
</organism>
<keyword evidence="1" id="KW-0812">Transmembrane</keyword>
<name>A0A4Q9PSN2_9APHY</name>
<proteinExistence type="predicted"/>
<feature type="domain" description="DUF6533" evidence="2">
    <location>
        <begin position="20"/>
        <end position="65"/>
    </location>
</feature>
<protein>
    <recommendedName>
        <fullName evidence="2">DUF6533 domain-containing protein</fullName>
    </recommendedName>
</protein>
<feature type="transmembrane region" description="Helical" evidence="1">
    <location>
        <begin position="116"/>
        <end position="137"/>
    </location>
</feature>
<sequence length="330" mass="36496">MSSSSESQAVIVEADVVQLYCQVATLALIAYEYVATFASEVTFFWIPHQVNGVLVLFLLNRYLTMTTQIMAWAPLPSSFQSIVSQYDAFYFTQSVQYLPWAAFSTFRSYALCPEPYRLFISATVLSLAAFPGILNLVTTLRFVSYVRDPVYGALPVHELSESMNKRLTIISRSLLIGADLLVLCVTWYRTYETVKFSRRDHAGTSGRTFSGTLLRDGTAYFLTLLVLNCLHVAFTLASVTPSEQDLDPASLMPLFSEPITAVLTSRFLINLQEVKHKLAGSSRSLSGGELEFQHNASGNSDGFIGSFGRELSFGEDNVGDEDVAEEAPVT</sequence>
<evidence type="ECO:0000256" key="1">
    <source>
        <dbReference type="SAM" id="Phobius"/>
    </source>
</evidence>
<feature type="transmembrane region" description="Helical" evidence="1">
    <location>
        <begin position="219"/>
        <end position="239"/>
    </location>
</feature>
<evidence type="ECO:0000259" key="2">
    <source>
        <dbReference type="Pfam" id="PF20151"/>
    </source>
</evidence>
<reference evidence="3 4" key="1">
    <citation type="submission" date="2019-01" db="EMBL/GenBank/DDBJ databases">
        <title>Draft genome sequences of three monokaryotic isolates of the white-rot basidiomycete fungus Dichomitus squalens.</title>
        <authorList>
            <consortium name="DOE Joint Genome Institute"/>
            <person name="Lopez S.C."/>
            <person name="Andreopoulos B."/>
            <person name="Pangilinan J."/>
            <person name="Lipzen A."/>
            <person name="Riley R."/>
            <person name="Ahrendt S."/>
            <person name="Ng V."/>
            <person name="Barry K."/>
            <person name="Daum C."/>
            <person name="Grigoriev I.V."/>
            <person name="Hilden K.S."/>
            <person name="Makela M.R."/>
            <person name="de Vries R.P."/>
        </authorList>
    </citation>
    <scope>NUCLEOTIDE SEQUENCE [LARGE SCALE GENOMIC DNA]</scope>
    <source>
        <strain evidence="3 4">CBS 464.89</strain>
    </source>
</reference>
<dbReference type="AlphaFoldDB" id="A0A4Q9PSN2"/>
<keyword evidence="4" id="KW-1185">Reference proteome</keyword>
<dbReference type="Proteomes" id="UP000292082">
    <property type="component" value="Unassembled WGS sequence"/>
</dbReference>
<keyword evidence="1" id="KW-1133">Transmembrane helix</keyword>
<evidence type="ECO:0000313" key="3">
    <source>
        <dbReference type="EMBL" id="TBU57442.1"/>
    </source>
</evidence>
<keyword evidence="1" id="KW-0472">Membrane</keyword>
<evidence type="ECO:0000313" key="4">
    <source>
        <dbReference type="Proteomes" id="UP000292082"/>
    </source>
</evidence>
<accession>A0A4Q9PSN2</accession>
<gene>
    <name evidence="3" type="ORF">BD310DRAFT_880865</name>
</gene>
<dbReference type="EMBL" id="ML145137">
    <property type="protein sequence ID" value="TBU57442.1"/>
    <property type="molecule type" value="Genomic_DNA"/>
</dbReference>
<dbReference type="Pfam" id="PF20151">
    <property type="entry name" value="DUF6533"/>
    <property type="match status" value="1"/>
</dbReference>
<dbReference type="InterPro" id="IPR045340">
    <property type="entry name" value="DUF6533"/>
</dbReference>